<dbReference type="AlphaFoldDB" id="A0ABD5UT78"/>
<sequence>MHEYDTNDGRIDRDHYEESPSTGAEETARINHARDGYDHTPTCETCDREGEPIVICDPEHVRKVSVRCSVHAKDFLEVSV</sequence>
<feature type="compositionally biased region" description="Basic and acidic residues" evidence="1">
    <location>
        <begin position="1"/>
        <end position="18"/>
    </location>
</feature>
<dbReference type="EMBL" id="JBHSXL010000007">
    <property type="protein sequence ID" value="MFC6892591.1"/>
    <property type="molecule type" value="Genomic_DNA"/>
</dbReference>
<dbReference type="RefSeq" id="WP_379524700.1">
    <property type="nucleotide sequence ID" value="NZ_JBHSVN010000003.1"/>
</dbReference>
<evidence type="ECO:0000313" key="2">
    <source>
        <dbReference type="EMBL" id="MFC6892591.1"/>
    </source>
</evidence>
<proteinExistence type="predicted"/>
<protein>
    <submittedName>
        <fullName evidence="2">Uncharacterized protein</fullName>
    </submittedName>
</protein>
<dbReference type="Proteomes" id="UP001596296">
    <property type="component" value="Unassembled WGS sequence"/>
</dbReference>
<feature type="compositionally biased region" description="Basic and acidic residues" evidence="1">
    <location>
        <begin position="26"/>
        <end position="38"/>
    </location>
</feature>
<comment type="caution">
    <text evidence="2">The sequence shown here is derived from an EMBL/GenBank/DDBJ whole genome shotgun (WGS) entry which is preliminary data.</text>
</comment>
<gene>
    <name evidence="2" type="ORF">ACFQE9_08230</name>
</gene>
<reference evidence="2 3" key="1">
    <citation type="journal article" date="2019" name="Int. J. Syst. Evol. Microbiol.">
        <title>The Global Catalogue of Microorganisms (GCM) 10K type strain sequencing project: providing services to taxonomists for standard genome sequencing and annotation.</title>
        <authorList>
            <consortium name="The Broad Institute Genomics Platform"/>
            <consortium name="The Broad Institute Genome Sequencing Center for Infectious Disease"/>
            <person name="Wu L."/>
            <person name="Ma J."/>
        </authorList>
    </citation>
    <scope>NUCLEOTIDE SEQUENCE [LARGE SCALE GENOMIC DNA]</scope>
    <source>
        <strain evidence="2 3">SKJ47</strain>
    </source>
</reference>
<feature type="region of interest" description="Disordered" evidence="1">
    <location>
        <begin position="1"/>
        <end position="38"/>
    </location>
</feature>
<accession>A0ABD5UT78</accession>
<name>A0ABD5UT78_9EURY</name>
<keyword evidence="3" id="KW-1185">Reference proteome</keyword>
<evidence type="ECO:0000313" key="3">
    <source>
        <dbReference type="Proteomes" id="UP001596296"/>
    </source>
</evidence>
<organism evidence="2 3">
    <name type="scientific">Halopenitus salinus</name>
    <dbReference type="NCBI Taxonomy" id="1198295"/>
    <lineage>
        <taxon>Archaea</taxon>
        <taxon>Methanobacteriati</taxon>
        <taxon>Methanobacteriota</taxon>
        <taxon>Stenosarchaea group</taxon>
        <taxon>Halobacteria</taxon>
        <taxon>Halobacteriales</taxon>
        <taxon>Haloferacaceae</taxon>
        <taxon>Halopenitus</taxon>
    </lineage>
</organism>
<evidence type="ECO:0000256" key="1">
    <source>
        <dbReference type="SAM" id="MobiDB-lite"/>
    </source>
</evidence>